<protein>
    <recommendedName>
        <fullName evidence="10">Fatty acyl-CoA reductase</fullName>
        <ecNumber evidence="10">1.2.1.84</ecNumber>
    </recommendedName>
</protein>
<evidence type="ECO:0000256" key="1">
    <source>
        <dbReference type="ARBA" id="ARBA00004141"/>
    </source>
</evidence>
<comment type="subcellular location">
    <subcellularLocation>
        <location evidence="1">Membrane</location>
        <topology evidence="1">Multi-pass membrane protein</topology>
    </subcellularLocation>
</comment>
<dbReference type="GO" id="GO:0102965">
    <property type="term" value="F:alcohol-forming long-chain fatty acyl-CoA reductase activity"/>
    <property type="evidence" value="ECO:0007669"/>
    <property type="project" value="UniProtKB-EC"/>
</dbReference>
<evidence type="ECO:0000256" key="8">
    <source>
        <dbReference type="ARBA" id="ARBA00023136"/>
    </source>
</evidence>
<feature type="domain" description="Thioester reductase (TE)" evidence="12">
    <location>
        <begin position="23"/>
        <end position="292"/>
    </location>
</feature>
<dbReference type="Pfam" id="PF03015">
    <property type="entry name" value="Sterile"/>
    <property type="match status" value="1"/>
</dbReference>
<dbReference type="FunFam" id="3.40.50.720:FF:000143">
    <property type="entry name" value="Fatty acyl-CoA reductase"/>
    <property type="match status" value="1"/>
</dbReference>
<evidence type="ECO:0000256" key="10">
    <source>
        <dbReference type="RuleBase" id="RU363097"/>
    </source>
</evidence>
<gene>
    <name evidence="13" type="ORF">ALC60_06309</name>
</gene>
<dbReference type="SUPFAM" id="SSF51735">
    <property type="entry name" value="NAD(P)-binding Rossmann-fold domains"/>
    <property type="match status" value="1"/>
</dbReference>
<proteinExistence type="inferred from homology"/>
<dbReference type="Pfam" id="PF07993">
    <property type="entry name" value="NAD_binding_4"/>
    <property type="match status" value="1"/>
</dbReference>
<evidence type="ECO:0000256" key="7">
    <source>
        <dbReference type="ARBA" id="ARBA00023098"/>
    </source>
</evidence>
<keyword evidence="8 10" id="KW-0472">Membrane</keyword>
<keyword evidence="7 10" id="KW-0443">Lipid metabolism</keyword>
<keyword evidence="5 10" id="KW-0521">NADP</keyword>
<dbReference type="AlphaFoldDB" id="A0A151X3F3"/>
<dbReference type="GO" id="GO:0005777">
    <property type="term" value="C:peroxisome"/>
    <property type="evidence" value="ECO:0007669"/>
    <property type="project" value="TreeGrafter"/>
</dbReference>
<dbReference type="EMBL" id="KQ982562">
    <property type="protein sequence ID" value="KYQ54967.1"/>
    <property type="molecule type" value="Genomic_DNA"/>
</dbReference>
<evidence type="ECO:0000259" key="12">
    <source>
        <dbReference type="Pfam" id="PF07993"/>
    </source>
</evidence>
<dbReference type="PANTHER" id="PTHR11011">
    <property type="entry name" value="MALE STERILITY PROTEIN 2-RELATED"/>
    <property type="match status" value="1"/>
</dbReference>
<dbReference type="Gene3D" id="3.40.50.720">
    <property type="entry name" value="NAD(P)-binding Rossmann-like Domain"/>
    <property type="match status" value="1"/>
</dbReference>
<evidence type="ECO:0000256" key="6">
    <source>
        <dbReference type="ARBA" id="ARBA00022989"/>
    </source>
</evidence>
<feature type="non-terminal residue" evidence="13">
    <location>
        <position position="1"/>
    </location>
</feature>
<evidence type="ECO:0000259" key="11">
    <source>
        <dbReference type="Pfam" id="PF03015"/>
    </source>
</evidence>
<evidence type="ECO:0000313" key="14">
    <source>
        <dbReference type="Proteomes" id="UP000075809"/>
    </source>
</evidence>
<keyword evidence="10" id="KW-0560">Oxidoreductase</keyword>
<evidence type="ECO:0000256" key="3">
    <source>
        <dbReference type="ARBA" id="ARBA00022516"/>
    </source>
</evidence>
<evidence type="ECO:0000256" key="5">
    <source>
        <dbReference type="ARBA" id="ARBA00022857"/>
    </source>
</evidence>
<name>A0A151X3F3_9HYME</name>
<dbReference type="GO" id="GO:0035336">
    <property type="term" value="P:long-chain fatty-acyl-CoA metabolic process"/>
    <property type="evidence" value="ECO:0007669"/>
    <property type="project" value="TreeGrafter"/>
</dbReference>
<dbReference type="InterPro" id="IPR013120">
    <property type="entry name" value="FAR_NAD-bd"/>
</dbReference>
<comment type="function">
    <text evidence="10">Catalyzes the reduction of fatty acyl-CoA to fatty alcohols.</text>
</comment>
<accession>A0A151X3F3</accession>
<dbReference type="PANTHER" id="PTHR11011:SF24">
    <property type="entry name" value="FATTY ACYL-COA REDUCTASE"/>
    <property type="match status" value="1"/>
</dbReference>
<organism evidence="13 14">
    <name type="scientific">Mycetomoellerius zeteki</name>
    <dbReference type="NCBI Taxonomy" id="64791"/>
    <lineage>
        <taxon>Eukaryota</taxon>
        <taxon>Metazoa</taxon>
        <taxon>Ecdysozoa</taxon>
        <taxon>Arthropoda</taxon>
        <taxon>Hexapoda</taxon>
        <taxon>Insecta</taxon>
        <taxon>Pterygota</taxon>
        <taxon>Neoptera</taxon>
        <taxon>Endopterygota</taxon>
        <taxon>Hymenoptera</taxon>
        <taxon>Apocrita</taxon>
        <taxon>Aculeata</taxon>
        <taxon>Formicoidea</taxon>
        <taxon>Formicidae</taxon>
        <taxon>Myrmicinae</taxon>
        <taxon>Mycetomoellerius</taxon>
    </lineage>
</organism>
<keyword evidence="4 10" id="KW-0812">Transmembrane</keyword>
<dbReference type="InterPro" id="IPR026055">
    <property type="entry name" value="FAR"/>
</dbReference>
<dbReference type="GO" id="GO:0080019">
    <property type="term" value="F:alcohol-forming very long-chain fatty acyl-CoA reductase activity"/>
    <property type="evidence" value="ECO:0007669"/>
    <property type="project" value="InterPro"/>
</dbReference>
<keyword evidence="6 10" id="KW-1133">Transmembrane helix</keyword>
<dbReference type="Proteomes" id="UP000075809">
    <property type="component" value="Unassembled WGS sequence"/>
</dbReference>
<dbReference type="GO" id="GO:0016020">
    <property type="term" value="C:membrane"/>
    <property type="evidence" value="ECO:0007669"/>
    <property type="project" value="UniProtKB-SubCell"/>
</dbReference>
<keyword evidence="3 10" id="KW-0444">Lipid biosynthesis</keyword>
<keyword evidence="14" id="KW-1185">Reference proteome</keyword>
<sequence length="480" mass="54609">IDKMTVDPTKSIPAFYNGQSILLTGATGFLGKAFIEKILRSCPGVREIFLLMRPRRGSNINERLEKILNLSLYEKLRKERPSNFEKLIPISGNISEKELGLSVEDKQMLVERVTIIIHAAGDVKLSNSLKNAIFANTRATRDICILAQNMKNLIALVHVSTAFTHVNEPFIREKAYPPVTDWQKIIKMAETLDEHTLNIFTAKFLDYFPNTYIFSKNLAESIIQEYSSSLPCAIIRPSIVMPSLKEPIPDWIDNIYGPIGLMIGVGKALIRVCCLSKACINIVSVDIVIKAIIVVTWKLGLTMYDHIYAFLTIILNSTLTILNCTSQKHLTHPDGVKFFLSIMTDEIPLEGTVWTPNTIVTDNFILFYILTVLLHVLPATLMDLILKFSGRRPVFLRLQRQLYEANLAVSYFSFHNWKFSNTNSLVLISSIPSDDRDTFSFEHIGYDIRGYLKNCTIGFKKFLLYEDMNRLDTVRARSKR</sequence>
<dbReference type="InterPro" id="IPR033640">
    <property type="entry name" value="FAR_C"/>
</dbReference>
<dbReference type="CDD" id="cd09071">
    <property type="entry name" value="FAR_C"/>
    <property type="match status" value="1"/>
</dbReference>
<comment type="similarity">
    <text evidence="2 10">Belongs to the fatty acyl-CoA reductase family.</text>
</comment>
<feature type="domain" description="Fatty acyl-CoA reductase C-terminal" evidence="11">
    <location>
        <begin position="374"/>
        <end position="465"/>
    </location>
</feature>
<evidence type="ECO:0000256" key="2">
    <source>
        <dbReference type="ARBA" id="ARBA00005928"/>
    </source>
</evidence>
<reference evidence="13 14" key="1">
    <citation type="submission" date="2015-09" db="EMBL/GenBank/DDBJ databases">
        <title>Trachymyrmex zeteki WGS genome.</title>
        <authorList>
            <person name="Nygaard S."/>
            <person name="Hu H."/>
            <person name="Boomsma J."/>
            <person name="Zhang G."/>
        </authorList>
    </citation>
    <scope>NUCLEOTIDE SEQUENCE [LARGE SCALE GENOMIC DNA]</scope>
    <source>
        <strain evidence="13">Tzet28-1</strain>
        <tissue evidence="13">Whole body</tissue>
    </source>
</reference>
<feature type="transmembrane region" description="Helical" evidence="10">
    <location>
        <begin position="365"/>
        <end position="386"/>
    </location>
</feature>
<dbReference type="STRING" id="64791.A0A151X3F3"/>
<evidence type="ECO:0000313" key="13">
    <source>
        <dbReference type="EMBL" id="KYQ54967.1"/>
    </source>
</evidence>
<dbReference type="EC" id="1.2.1.84" evidence="10"/>
<evidence type="ECO:0000256" key="9">
    <source>
        <dbReference type="ARBA" id="ARBA00052530"/>
    </source>
</evidence>
<dbReference type="InterPro" id="IPR036291">
    <property type="entry name" value="NAD(P)-bd_dom_sf"/>
</dbReference>
<evidence type="ECO:0000256" key="4">
    <source>
        <dbReference type="ARBA" id="ARBA00022692"/>
    </source>
</evidence>
<comment type="catalytic activity">
    <reaction evidence="9 10">
        <text>a long-chain fatty acyl-CoA + 2 NADPH + 2 H(+) = a long-chain primary fatty alcohol + 2 NADP(+) + CoA</text>
        <dbReference type="Rhea" id="RHEA:52716"/>
        <dbReference type="ChEBI" id="CHEBI:15378"/>
        <dbReference type="ChEBI" id="CHEBI:57287"/>
        <dbReference type="ChEBI" id="CHEBI:57783"/>
        <dbReference type="ChEBI" id="CHEBI:58349"/>
        <dbReference type="ChEBI" id="CHEBI:77396"/>
        <dbReference type="ChEBI" id="CHEBI:83139"/>
        <dbReference type="EC" id="1.2.1.84"/>
    </reaction>
</comment>
<dbReference type="CDD" id="cd05236">
    <property type="entry name" value="FAR-N_SDR_e"/>
    <property type="match status" value="1"/>
</dbReference>